<dbReference type="Gene3D" id="3.90.1070.20">
    <property type="match status" value="1"/>
</dbReference>
<dbReference type="GO" id="GO:0046872">
    <property type="term" value="F:metal ion binding"/>
    <property type="evidence" value="ECO:0007669"/>
    <property type="project" value="UniProtKB-KW"/>
</dbReference>
<evidence type="ECO:0000256" key="1">
    <source>
        <dbReference type="ARBA" id="ARBA00006835"/>
    </source>
</evidence>
<dbReference type="VEuPathDB" id="GiardiaDB:SS50377_27054"/>
<feature type="domain" description="RNA polymerase Rpb2" evidence="14">
    <location>
        <begin position="451"/>
        <end position="515"/>
    </location>
</feature>
<evidence type="ECO:0000259" key="14">
    <source>
        <dbReference type="Pfam" id="PF04565"/>
    </source>
</evidence>
<dbReference type="EMBL" id="KI546008">
    <property type="protein sequence ID" value="EST48040.1"/>
    <property type="molecule type" value="Genomic_DNA"/>
</dbReference>
<keyword evidence="6" id="KW-0862">Zinc</keyword>
<evidence type="ECO:0000256" key="9">
    <source>
        <dbReference type="RuleBase" id="RU363031"/>
    </source>
</evidence>
<dbReference type="SUPFAM" id="SSF64484">
    <property type="entry name" value="beta and beta-prime subunits of DNA dependent RNA-polymerase"/>
    <property type="match status" value="1"/>
</dbReference>
<dbReference type="Pfam" id="PF00562">
    <property type="entry name" value="RNA_pol_Rpb2_6"/>
    <property type="match status" value="1"/>
</dbReference>
<dbReference type="Pfam" id="PF04563">
    <property type="entry name" value="RNA_pol_Rpb2_1"/>
    <property type="match status" value="1"/>
</dbReference>
<evidence type="ECO:0000256" key="8">
    <source>
        <dbReference type="RuleBase" id="RU000434"/>
    </source>
</evidence>
<evidence type="ECO:0000259" key="13">
    <source>
        <dbReference type="Pfam" id="PF04563"/>
    </source>
</evidence>
<keyword evidence="5" id="KW-0479">Metal-binding</keyword>
<dbReference type="InterPro" id="IPR007644">
    <property type="entry name" value="RNA_pol_bsu_protrusion"/>
</dbReference>
<evidence type="ECO:0000313" key="17">
    <source>
        <dbReference type="EMBL" id="KAH0570766.1"/>
    </source>
</evidence>
<dbReference type="InterPro" id="IPR007646">
    <property type="entry name" value="RNA_pol_Rpb2_4"/>
</dbReference>
<feature type="domain" description="RNA polymerase Rpb2" evidence="12">
    <location>
        <begin position="177"/>
        <end position="375"/>
    </location>
</feature>
<dbReference type="GO" id="GO:0000428">
    <property type="term" value="C:DNA-directed RNA polymerase complex"/>
    <property type="evidence" value="ECO:0007669"/>
    <property type="project" value="UniProtKB-KW"/>
</dbReference>
<dbReference type="Pfam" id="PF04561">
    <property type="entry name" value="RNA_pol_Rpb2_2"/>
    <property type="match status" value="1"/>
</dbReference>
<dbReference type="PROSITE" id="PS01166">
    <property type="entry name" value="RNA_POL_BETA"/>
    <property type="match status" value="1"/>
</dbReference>
<dbReference type="Pfam" id="PF04565">
    <property type="entry name" value="RNA_pol_Rpb2_3"/>
    <property type="match status" value="1"/>
</dbReference>
<sequence length="1169" mass="131436">MKNQFRLVTNYVNENSLVRHHLDSFNTFCDTTIKQIVRNHSIVALKTNKLQISFENISVKSPSIPTESNRPLTPQECRLRKSTYSAPIFAKIRIKSQQLNIIQEVLIGQLPIMLRSSRCVLSNASINEQFSYGEDFYDPGGYFITNGTERVVLMYEQTAANRVIIVQRNGILAAGVASNSRERKSKIEVILNNKMLSCQSSVFGKKPVNLVIVMRAMGVESDQEIMQLIGVDSLFQEYLQQTIFEAQELLIFTQKQALIYIFKHSEKTARKSPIIDVLEALAINFICHINVNVENIGYSNTGFDAKKQVQTESKFAINGQQKIEKEVKVENQLRQEYNFKPKLVFLAEMVRRIILCKAGVQLPTDRDFYGNKRIELAGQLFELIFEDSFRNMTQQLSKRIDDFYKKGREIDPKRIIEFIDSKKITISFSQAISSGNVTLDRFKYTRVGSSQVVARLSYISCLGQMTRLTSTFDKDLKATGPRMLNTSQYGICCPSDTPEGESVGLVKNLAALAEISTDQDINILQRVLNALGLEDINFIDFSSSKLTQINLNGEVVGIHSHPEFLIQQLRKLRRMGKISQMTSVAYDSLSQCVNVCCDSGRACRPLIVVDQKTNQVKITQNDIDQVVNGELSVKDLIKTGKIELIDVSEAANCDIGFYISDLKFKKCTHIEIDCLAVYGVVASLVPFPHHNQSPRNVFQCAMGKQAIGMPCLNIRNRFDTLLFELSYPQKPLVSSKFTRYSTHYMEMPAGQNAIVAVTSFSGYDIEDALIMSRSSVDRGFGRCMVYKCNETDMEGNEQLVGLPENMDQEKHANKMIHTPEFYNDVQTHISHSDPFKQTGEYFKNPDKYRLSQTFKNFHALDSDGLTRLNTKIEDGDILVNKTIGEQHVPATAKFQREAHGVVDKVLIASSPSITGNKTIVKTIIREYRLPYYGDKFSSRHGQKGTVGLIVNQSDMPFSPVTGIVPDMIMNPHGFPSRMTMGKQLELLSGKASVLQGCAADGTIFKNAALSEVCQDLLAHGFNYVGKDLLMSGISGLPCRSYVFEGPIFYQRLKHMVNDKMHARSTGPVSFLTRQPLEGRSKDGGLRLGEMEKDCFIAYGTSALLNERMGYASDEYSAYICKKCGVLGYKGWCQTCQDGTDVRVVKMPYAAKLLSQEMLAMGVLMRFKVD</sequence>
<dbReference type="InterPro" id="IPR037033">
    <property type="entry name" value="DNA-dir_RNAP_su2_hyb_sf"/>
</dbReference>
<dbReference type="OrthoDB" id="10248617at2759"/>
<dbReference type="InterPro" id="IPR015712">
    <property type="entry name" value="DNA-dir_RNA_pol_su2"/>
</dbReference>
<evidence type="ECO:0000256" key="7">
    <source>
        <dbReference type="ARBA" id="ARBA00023163"/>
    </source>
</evidence>
<dbReference type="EC" id="2.7.7.6" evidence="9"/>
<organism evidence="16">
    <name type="scientific">Spironucleus salmonicida</name>
    <dbReference type="NCBI Taxonomy" id="348837"/>
    <lineage>
        <taxon>Eukaryota</taxon>
        <taxon>Metamonada</taxon>
        <taxon>Diplomonadida</taxon>
        <taxon>Hexamitidae</taxon>
        <taxon>Hexamitinae</taxon>
        <taxon>Spironucleus</taxon>
    </lineage>
</organism>
<gene>
    <name evidence="16" type="ORF">SS50377_11806</name>
    <name evidence="17" type="ORF">SS50377_27054</name>
</gene>
<dbReference type="Gene3D" id="2.40.270.10">
    <property type="entry name" value="DNA-directed RNA polymerase, subunit 2, domain 6"/>
    <property type="match status" value="2"/>
</dbReference>
<comment type="function">
    <text evidence="9">DNA-dependent RNA polymerase catalyzes the transcription of DNA into RNA using the four ribonucleoside triphosphates as substrates.</text>
</comment>
<dbReference type="PANTHER" id="PTHR20856">
    <property type="entry name" value="DNA-DIRECTED RNA POLYMERASE I SUBUNIT 2"/>
    <property type="match status" value="1"/>
</dbReference>
<dbReference type="Pfam" id="PF04566">
    <property type="entry name" value="RNA_pol_Rpb2_4"/>
    <property type="match status" value="1"/>
</dbReference>
<keyword evidence="18" id="KW-1185">Reference proteome</keyword>
<dbReference type="AlphaFoldDB" id="V6LTW4"/>
<comment type="similarity">
    <text evidence="1 8">Belongs to the RNA polymerase beta chain family.</text>
</comment>
<evidence type="ECO:0000256" key="2">
    <source>
        <dbReference type="ARBA" id="ARBA00022478"/>
    </source>
</evidence>
<feature type="domain" description="RNA polymerase beta subunit protrusion" evidence="13">
    <location>
        <begin position="17"/>
        <end position="416"/>
    </location>
</feature>
<keyword evidence="7 9" id="KW-0804">Transcription</keyword>
<dbReference type="GO" id="GO:0003677">
    <property type="term" value="F:DNA binding"/>
    <property type="evidence" value="ECO:0007669"/>
    <property type="project" value="InterPro"/>
</dbReference>
<dbReference type="InterPro" id="IPR014724">
    <property type="entry name" value="RNA_pol_RPB2_OB-fold"/>
</dbReference>
<keyword evidence="4 9" id="KW-0548">Nucleotidyltransferase</keyword>
<evidence type="ECO:0000259" key="10">
    <source>
        <dbReference type="Pfam" id="PF00562"/>
    </source>
</evidence>
<reference evidence="17" key="2">
    <citation type="submission" date="2020-12" db="EMBL/GenBank/DDBJ databases">
        <title>New Spironucleus salmonicida genome in near-complete chromosomes.</title>
        <authorList>
            <person name="Xu F."/>
            <person name="Kurt Z."/>
            <person name="Jimenez-Gonzalez A."/>
            <person name="Astvaldsson A."/>
            <person name="Andersson J.O."/>
            <person name="Svard S.G."/>
        </authorList>
    </citation>
    <scope>NUCLEOTIDE SEQUENCE</scope>
    <source>
        <strain evidence="17">ATCC 50377</strain>
    </source>
</reference>
<dbReference type="GO" id="GO:0003899">
    <property type="term" value="F:DNA-directed RNA polymerase activity"/>
    <property type="evidence" value="ECO:0007669"/>
    <property type="project" value="UniProtKB-EC"/>
</dbReference>
<dbReference type="Gene3D" id="3.90.1110.10">
    <property type="entry name" value="RNA polymerase Rpb2, domain 2"/>
    <property type="match status" value="1"/>
</dbReference>
<evidence type="ECO:0000256" key="3">
    <source>
        <dbReference type="ARBA" id="ARBA00022679"/>
    </source>
</evidence>
<dbReference type="InterPro" id="IPR007642">
    <property type="entry name" value="RNA_pol_Rpb2_2"/>
</dbReference>
<evidence type="ECO:0000256" key="5">
    <source>
        <dbReference type="ARBA" id="ARBA00022723"/>
    </source>
</evidence>
<dbReference type="Gene3D" id="3.90.1800.10">
    <property type="entry name" value="RNA polymerase alpha subunit dimerisation domain"/>
    <property type="match status" value="1"/>
</dbReference>
<dbReference type="Proteomes" id="UP000018208">
    <property type="component" value="Unassembled WGS sequence"/>
</dbReference>
<feature type="domain" description="RNA polymerase Rpb2" evidence="15">
    <location>
        <begin position="550"/>
        <end position="610"/>
    </location>
</feature>
<proteinExistence type="inferred from homology"/>
<dbReference type="CDD" id="cd00653">
    <property type="entry name" value="RNA_pol_B_RPB2"/>
    <property type="match status" value="1"/>
</dbReference>
<dbReference type="EMBL" id="AUWU02000007">
    <property type="protein sequence ID" value="KAH0570766.1"/>
    <property type="molecule type" value="Genomic_DNA"/>
</dbReference>
<dbReference type="Gene3D" id="3.90.1100.10">
    <property type="match status" value="1"/>
</dbReference>
<accession>V6LTW4</accession>
<dbReference type="InterPro" id="IPR007645">
    <property type="entry name" value="RNA_pol_Rpb2_3"/>
</dbReference>
<dbReference type="InterPro" id="IPR007120">
    <property type="entry name" value="DNA-dir_RNAP_su2_dom"/>
</dbReference>
<dbReference type="InterPro" id="IPR037034">
    <property type="entry name" value="RNA_pol_Rpb2_2_sf"/>
</dbReference>
<name>V6LTW4_9EUKA</name>
<evidence type="ECO:0000259" key="11">
    <source>
        <dbReference type="Pfam" id="PF04560"/>
    </source>
</evidence>
<evidence type="ECO:0000256" key="4">
    <source>
        <dbReference type="ARBA" id="ARBA00022695"/>
    </source>
</evidence>
<dbReference type="GO" id="GO:0032549">
    <property type="term" value="F:ribonucleoside binding"/>
    <property type="evidence" value="ECO:0007669"/>
    <property type="project" value="InterPro"/>
</dbReference>
<evidence type="ECO:0000313" key="16">
    <source>
        <dbReference type="EMBL" id="EST48040.1"/>
    </source>
</evidence>
<evidence type="ECO:0000259" key="12">
    <source>
        <dbReference type="Pfam" id="PF04561"/>
    </source>
</evidence>
<evidence type="ECO:0000256" key="6">
    <source>
        <dbReference type="ARBA" id="ARBA00022833"/>
    </source>
</evidence>
<comment type="catalytic activity">
    <reaction evidence="9">
        <text>RNA(n) + a ribonucleoside 5'-triphosphate = RNA(n+1) + diphosphate</text>
        <dbReference type="Rhea" id="RHEA:21248"/>
        <dbReference type="Rhea" id="RHEA-COMP:14527"/>
        <dbReference type="Rhea" id="RHEA-COMP:17342"/>
        <dbReference type="ChEBI" id="CHEBI:33019"/>
        <dbReference type="ChEBI" id="CHEBI:61557"/>
        <dbReference type="ChEBI" id="CHEBI:140395"/>
        <dbReference type="EC" id="2.7.7.6"/>
    </reaction>
</comment>
<dbReference type="InterPro" id="IPR007121">
    <property type="entry name" value="RNA_pol_bsu_CS"/>
</dbReference>
<keyword evidence="3 9" id="KW-0808">Transferase</keyword>
<evidence type="ECO:0000313" key="18">
    <source>
        <dbReference type="Proteomes" id="UP000018208"/>
    </source>
</evidence>
<dbReference type="Pfam" id="PF04560">
    <property type="entry name" value="RNA_pol_Rpb2_7"/>
    <property type="match status" value="1"/>
</dbReference>
<reference evidence="16 17" key="1">
    <citation type="journal article" date="2014" name="PLoS Genet.">
        <title>The Genome of Spironucleus salmonicida Highlights a Fish Pathogen Adapted to Fluctuating Environments.</title>
        <authorList>
            <person name="Xu F."/>
            <person name="Jerlstrom-Hultqvist J."/>
            <person name="Einarsson E."/>
            <person name="Astvaldsson A."/>
            <person name="Svard S.G."/>
            <person name="Andersson J.O."/>
        </authorList>
    </citation>
    <scope>NUCLEOTIDE SEQUENCE</scope>
    <source>
        <strain evidence="17">ATCC 50377</strain>
    </source>
</reference>
<dbReference type="GO" id="GO:0006351">
    <property type="term" value="P:DNA-templated transcription"/>
    <property type="evidence" value="ECO:0007669"/>
    <property type="project" value="InterPro"/>
</dbReference>
<feature type="domain" description="DNA-directed RNA polymerase subunit 2 hybrid-binding" evidence="10">
    <location>
        <begin position="681"/>
        <end position="1081"/>
    </location>
</feature>
<evidence type="ECO:0000259" key="15">
    <source>
        <dbReference type="Pfam" id="PF04566"/>
    </source>
</evidence>
<dbReference type="InterPro" id="IPR007641">
    <property type="entry name" value="RNA_pol_Rpb2_7"/>
</dbReference>
<keyword evidence="2 9" id="KW-0240">DNA-directed RNA polymerase</keyword>
<feature type="domain" description="RNA polymerase Rpb2" evidence="11">
    <location>
        <begin position="1083"/>
        <end position="1167"/>
    </location>
</feature>
<dbReference type="Gene3D" id="2.40.50.150">
    <property type="match status" value="2"/>
</dbReference>
<protein>
    <recommendedName>
        <fullName evidence="9">DNA-directed RNA polymerase subunit beta</fullName>
        <ecNumber evidence="9">2.7.7.6</ecNumber>
    </recommendedName>
</protein>
<dbReference type="FunFam" id="2.40.270.10:FF:000011">
    <property type="entry name" value="DNA-directed RNA polymerase subunit beta"/>
    <property type="match status" value="1"/>
</dbReference>